<evidence type="ECO:0000256" key="10">
    <source>
        <dbReference type="ARBA" id="ARBA00030775"/>
    </source>
</evidence>
<keyword evidence="7 11" id="KW-1133">Transmembrane helix</keyword>
<accession>A0AAE7BWK9</accession>
<dbReference type="InterPro" id="IPR022346">
    <property type="entry name" value="T2SS_GspH"/>
</dbReference>
<evidence type="ECO:0000313" key="14">
    <source>
        <dbReference type="Proteomes" id="UP000503505"/>
    </source>
</evidence>
<evidence type="ECO:0000256" key="4">
    <source>
        <dbReference type="ARBA" id="ARBA00022481"/>
    </source>
</evidence>
<comment type="subcellular location">
    <subcellularLocation>
        <location evidence="1">Cell inner membrane</location>
        <topology evidence="1">Single-pass membrane protein</topology>
    </subcellularLocation>
</comment>
<evidence type="ECO:0000259" key="12">
    <source>
        <dbReference type="Pfam" id="PF12019"/>
    </source>
</evidence>
<sequence>MYIKRNNAFTIVELIVVISILAILTTLAVPLFQEYQSKQEANSIYQKITAVNRYARSQSAVLRQNIVICPTLNLSTCQTNQWSNAWLVFVDQNKNRQVDAGETVLHVDHLRLKYGQLDWRGALSIPSVNYQAQTNLPIGSNGSFYYCSFQHSYYYKIVLSKMGHLRKENLNTC</sequence>
<keyword evidence="5" id="KW-0997">Cell inner membrane</keyword>
<keyword evidence="3" id="KW-1003">Cell membrane</keyword>
<evidence type="ECO:0000256" key="5">
    <source>
        <dbReference type="ARBA" id="ARBA00022519"/>
    </source>
</evidence>
<evidence type="ECO:0000256" key="7">
    <source>
        <dbReference type="ARBA" id="ARBA00022989"/>
    </source>
</evidence>
<gene>
    <name evidence="13" type="ORF">FSC10_03235</name>
</gene>
<dbReference type="EMBL" id="CP044463">
    <property type="protein sequence ID" value="QIC66433.1"/>
    <property type="molecule type" value="Genomic_DNA"/>
</dbReference>
<feature type="transmembrane region" description="Helical" evidence="11">
    <location>
        <begin position="12"/>
        <end position="32"/>
    </location>
</feature>
<dbReference type="RefSeq" id="WP_163170926.1">
    <property type="nucleotide sequence ID" value="NZ_CP044463.1"/>
</dbReference>
<dbReference type="Pfam" id="PF07963">
    <property type="entry name" value="N_methyl"/>
    <property type="match status" value="1"/>
</dbReference>
<proteinExistence type="inferred from homology"/>
<dbReference type="Proteomes" id="UP000503505">
    <property type="component" value="Chromosome"/>
</dbReference>
<dbReference type="GO" id="GO:0015627">
    <property type="term" value="C:type II protein secretion system complex"/>
    <property type="evidence" value="ECO:0007669"/>
    <property type="project" value="InterPro"/>
</dbReference>
<evidence type="ECO:0000256" key="1">
    <source>
        <dbReference type="ARBA" id="ARBA00004377"/>
    </source>
</evidence>
<feature type="domain" description="General secretion pathway GspH" evidence="12">
    <location>
        <begin position="48"/>
        <end position="163"/>
    </location>
</feature>
<dbReference type="Pfam" id="PF12019">
    <property type="entry name" value="GspH"/>
    <property type="match status" value="1"/>
</dbReference>
<dbReference type="AlphaFoldDB" id="A0AAE7BWK9"/>
<dbReference type="GO" id="GO:0005886">
    <property type="term" value="C:plasma membrane"/>
    <property type="evidence" value="ECO:0007669"/>
    <property type="project" value="UniProtKB-SubCell"/>
</dbReference>
<keyword evidence="4" id="KW-0488">Methylation</keyword>
<dbReference type="GO" id="GO:0015628">
    <property type="term" value="P:protein secretion by the type II secretion system"/>
    <property type="evidence" value="ECO:0007669"/>
    <property type="project" value="InterPro"/>
</dbReference>
<dbReference type="NCBIfam" id="TIGR02532">
    <property type="entry name" value="IV_pilin_GFxxxE"/>
    <property type="match status" value="1"/>
</dbReference>
<evidence type="ECO:0000256" key="6">
    <source>
        <dbReference type="ARBA" id="ARBA00022692"/>
    </source>
</evidence>
<comment type="similarity">
    <text evidence="9">Belongs to the GSP H family.</text>
</comment>
<organism evidence="13 14">
    <name type="scientific">Acinetobacter schindleri</name>
    <dbReference type="NCBI Taxonomy" id="108981"/>
    <lineage>
        <taxon>Bacteria</taxon>
        <taxon>Pseudomonadati</taxon>
        <taxon>Pseudomonadota</taxon>
        <taxon>Gammaproteobacteria</taxon>
        <taxon>Moraxellales</taxon>
        <taxon>Moraxellaceae</taxon>
        <taxon>Acinetobacter</taxon>
    </lineage>
</organism>
<evidence type="ECO:0000256" key="11">
    <source>
        <dbReference type="SAM" id="Phobius"/>
    </source>
</evidence>
<dbReference type="SUPFAM" id="SSF54523">
    <property type="entry name" value="Pili subunits"/>
    <property type="match status" value="1"/>
</dbReference>
<evidence type="ECO:0000256" key="9">
    <source>
        <dbReference type="ARBA" id="ARBA00025772"/>
    </source>
</evidence>
<keyword evidence="8 11" id="KW-0472">Membrane</keyword>
<protein>
    <recommendedName>
        <fullName evidence="2">Type II secretion system protein H</fullName>
    </recommendedName>
    <alternativeName>
        <fullName evidence="10">General secretion pathway protein H</fullName>
    </alternativeName>
</protein>
<evidence type="ECO:0000256" key="8">
    <source>
        <dbReference type="ARBA" id="ARBA00023136"/>
    </source>
</evidence>
<name>A0AAE7BWK9_9GAMM</name>
<dbReference type="InterPro" id="IPR012902">
    <property type="entry name" value="N_methyl_site"/>
</dbReference>
<evidence type="ECO:0000256" key="2">
    <source>
        <dbReference type="ARBA" id="ARBA00021549"/>
    </source>
</evidence>
<reference evidence="13 14" key="1">
    <citation type="submission" date="2019-09" db="EMBL/GenBank/DDBJ databases">
        <title>Non-baumannii Acinetobacter spp. carrying blaNDM-1 isolated in China.</title>
        <authorList>
            <person name="Cui C."/>
            <person name="Chen C."/>
            <person name="Sun J."/>
            <person name="Liu Y."/>
        </authorList>
    </citation>
    <scope>NUCLEOTIDE SEQUENCE [LARGE SCALE GENOMIC DNA]</scope>
    <source>
        <strain evidence="13 14">HZE23-1</strain>
    </source>
</reference>
<dbReference type="InterPro" id="IPR045584">
    <property type="entry name" value="Pilin-like"/>
</dbReference>
<evidence type="ECO:0000313" key="13">
    <source>
        <dbReference type="EMBL" id="QIC66433.1"/>
    </source>
</evidence>
<evidence type="ECO:0000256" key="3">
    <source>
        <dbReference type="ARBA" id="ARBA00022475"/>
    </source>
</evidence>
<keyword evidence="6 11" id="KW-0812">Transmembrane</keyword>
<dbReference type="Gene3D" id="3.55.40.10">
    <property type="entry name" value="minor pseudopilin epsh domain"/>
    <property type="match status" value="1"/>
</dbReference>